<comment type="caution">
    <text evidence="1">The sequence shown here is derived from an EMBL/GenBank/DDBJ whole genome shotgun (WGS) entry which is preliminary data.</text>
</comment>
<feature type="non-terminal residue" evidence="1">
    <location>
        <position position="1"/>
    </location>
</feature>
<proteinExistence type="predicted"/>
<dbReference type="Proteomes" id="UP000789702">
    <property type="component" value="Unassembled WGS sequence"/>
</dbReference>
<evidence type="ECO:0000313" key="2">
    <source>
        <dbReference type="Proteomes" id="UP000789702"/>
    </source>
</evidence>
<evidence type="ECO:0000313" key="1">
    <source>
        <dbReference type="EMBL" id="CAG8717119.1"/>
    </source>
</evidence>
<organism evidence="1 2">
    <name type="scientific">Dentiscutata heterogama</name>
    <dbReference type="NCBI Taxonomy" id="1316150"/>
    <lineage>
        <taxon>Eukaryota</taxon>
        <taxon>Fungi</taxon>
        <taxon>Fungi incertae sedis</taxon>
        <taxon>Mucoromycota</taxon>
        <taxon>Glomeromycotina</taxon>
        <taxon>Glomeromycetes</taxon>
        <taxon>Diversisporales</taxon>
        <taxon>Gigasporaceae</taxon>
        <taxon>Dentiscutata</taxon>
    </lineage>
</organism>
<protein>
    <submittedName>
        <fullName evidence="1">13665_t:CDS:1</fullName>
    </submittedName>
</protein>
<reference evidence="1" key="1">
    <citation type="submission" date="2021-06" db="EMBL/GenBank/DDBJ databases">
        <authorList>
            <person name="Kallberg Y."/>
            <person name="Tangrot J."/>
            <person name="Rosling A."/>
        </authorList>
    </citation>
    <scope>NUCLEOTIDE SEQUENCE</scope>
    <source>
        <strain evidence="1">IL203A</strain>
    </source>
</reference>
<accession>A0ACA9PN49</accession>
<gene>
    <name evidence="1" type="ORF">DHETER_LOCUS12606</name>
</gene>
<dbReference type="EMBL" id="CAJVPU010031513">
    <property type="protein sequence ID" value="CAG8717119.1"/>
    <property type="molecule type" value="Genomic_DNA"/>
</dbReference>
<feature type="non-terminal residue" evidence="1">
    <location>
        <position position="118"/>
    </location>
</feature>
<sequence>KKLKPTIELEDAKPIIRLLKKNRAIKEEEFDMNKAQEIDFNKYNYYKSEIIELPVLYTYDRLKKMDELSDKKKKDLIEKFEEHITKSVLGRIKDRALGCLTNVLSDKLSGYMLDKVKS</sequence>
<keyword evidence="2" id="KW-1185">Reference proteome</keyword>
<name>A0ACA9PN49_9GLOM</name>